<protein>
    <submittedName>
        <fullName evidence="2">PHP domain-containing protein</fullName>
    </submittedName>
</protein>
<dbReference type="Gene3D" id="3.20.20.140">
    <property type="entry name" value="Metal-dependent hydrolases"/>
    <property type="match status" value="1"/>
</dbReference>
<organism evidence="2 3">
    <name type="scientific">Bacillus mycoides</name>
    <dbReference type="NCBI Taxonomy" id="1405"/>
    <lineage>
        <taxon>Bacteria</taxon>
        <taxon>Bacillati</taxon>
        <taxon>Bacillota</taxon>
        <taxon>Bacilli</taxon>
        <taxon>Bacillales</taxon>
        <taxon>Bacillaceae</taxon>
        <taxon>Bacillus</taxon>
        <taxon>Bacillus cereus group</taxon>
    </lineage>
</organism>
<dbReference type="SUPFAM" id="SSF89550">
    <property type="entry name" value="PHP domain-like"/>
    <property type="match status" value="1"/>
</dbReference>
<dbReference type="GO" id="GO:0035312">
    <property type="term" value="F:5'-3' DNA exonuclease activity"/>
    <property type="evidence" value="ECO:0007669"/>
    <property type="project" value="TreeGrafter"/>
</dbReference>
<dbReference type="InterPro" id="IPR003141">
    <property type="entry name" value="Pol/His_phosphatase_N"/>
</dbReference>
<evidence type="ECO:0000313" key="2">
    <source>
        <dbReference type="EMBL" id="REF18333.1"/>
    </source>
</evidence>
<dbReference type="Proteomes" id="UP000256530">
    <property type="component" value="Unassembled WGS sequence"/>
</dbReference>
<feature type="domain" description="Polymerase/histidinol phosphatase N-terminal" evidence="1">
    <location>
        <begin position="11"/>
        <end position="80"/>
    </location>
</feature>
<dbReference type="NCBIfam" id="NF045780">
    <property type="entry name" value="TrlF_fam_ATP"/>
    <property type="match status" value="1"/>
</dbReference>
<dbReference type="GO" id="GO:0004534">
    <property type="term" value="F:5'-3' RNA exonuclease activity"/>
    <property type="evidence" value="ECO:0007669"/>
    <property type="project" value="TreeGrafter"/>
</dbReference>
<dbReference type="InterPro" id="IPR016195">
    <property type="entry name" value="Pol/histidinol_Pase-like"/>
</dbReference>
<evidence type="ECO:0000259" key="1">
    <source>
        <dbReference type="SMART" id="SM00481"/>
    </source>
</evidence>
<sequence>MKYRGNRWYKTDLHLHTPASKCFRDQSVTPQQWVDRCLEQGLNIVAVTDHNTGAYIDKIKIASESTPLTVFPGVEVTCGESKVHMLVIFDKDKGTQFIEDFLLNIGIDREAFATADAYSPLSTIELAKKVEEKGGIIIPAHIDEFNGICEIAHINREELLESPYVNGVQVVHEMFLSNAVKKQEVETNLQEYYNRTISEDVYKKWKVSVQRAQNYEKAILTFSDNPDSQGDSRHGLWGIGNRFTWIKMDEEISFESLRQALLLPEHRVRNDFTSENPPYELPDSWMKSMRISDTELNENEIEFCFNPQMTTIIGGRGTGKSSLFRFVRGVFQKINDLRGLSNLAEEQENFFRIKQNDEGVLKKESVLEIIVVRFGKEYKIHMSNFSKQGPLNIGIYEYDQTLEKFMELDEADLFSVFHLDVFSQKQIFEVAKKPNALRERIDSPIKEMSTITDELSNLKSKYLEQSSKIRRMKLSIDRKNKLSAEIRDKKQQISSFKESGFENLIKGYNSYNIQFVELKTVIDQLTQKENAISSMVGQLELKQVPDIEGFSSAFKEEMEQIIDDTVTEYEKIQSLVEDAQTRTTKLILEYKEKLNRSEWSHKYTNIKNEFKMKKEELAEKGIDDLSKLEKVTDELASLEESLKDVLELEEALLGEIAIQDQIKTRFIEKRKEITKKRREFINSVITDQDNVKIEIKPHRDLQNFKSLFRKIIQKDTGYDEDINKIVKKCFREKDITVGVAKTVDEFKAIRRGDLVTGELGGRMINVIKGLNEEQIDELTLLIPEDEIGVKYKPNGSSAFKILTNASAGQKTSAILTFLLSFGETPLLLDQPEDDLDNHLIYDLIVERLKRTKAKRQIVVVSHNANIPVNGDSEWVICMDSEASGVSLLCSGAVEDELVRQEICDVMEGGETAFRLRARRYNIS</sequence>
<gene>
    <name evidence="2" type="ORF">DET55_14336</name>
</gene>
<dbReference type="InterPro" id="IPR052018">
    <property type="entry name" value="PHP_domain"/>
</dbReference>
<dbReference type="AlphaFoldDB" id="A0A3D9TRH0"/>
<comment type="caution">
    <text evidence="2">The sequence shown here is derived from an EMBL/GenBank/DDBJ whole genome shotgun (WGS) entry which is preliminary data.</text>
</comment>
<dbReference type="InterPro" id="IPR054787">
    <property type="entry name" value="TrlF_ATPase"/>
</dbReference>
<dbReference type="EMBL" id="QTTY01000043">
    <property type="protein sequence ID" value="REF18333.1"/>
    <property type="molecule type" value="Genomic_DNA"/>
</dbReference>
<dbReference type="SMART" id="SM00481">
    <property type="entry name" value="POLIIIAc"/>
    <property type="match status" value="1"/>
</dbReference>
<dbReference type="PANTHER" id="PTHR42924:SF3">
    <property type="entry name" value="POLYMERASE_HISTIDINOL PHOSPHATASE N-TERMINAL DOMAIN-CONTAINING PROTEIN"/>
    <property type="match status" value="1"/>
</dbReference>
<name>A0A3D9TRH0_BACMY</name>
<dbReference type="SUPFAM" id="SSF52540">
    <property type="entry name" value="P-loop containing nucleoside triphosphate hydrolases"/>
    <property type="match status" value="1"/>
</dbReference>
<accession>A0A3D9TRH0</accession>
<dbReference type="PANTHER" id="PTHR42924">
    <property type="entry name" value="EXONUCLEASE"/>
    <property type="match status" value="1"/>
</dbReference>
<dbReference type="RefSeq" id="WP_142675695.1">
    <property type="nucleotide sequence ID" value="NZ_QTTY01000043.1"/>
</dbReference>
<evidence type="ECO:0000313" key="3">
    <source>
        <dbReference type="Proteomes" id="UP000256530"/>
    </source>
</evidence>
<dbReference type="InterPro" id="IPR027417">
    <property type="entry name" value="P-loop_NTPase"/>
</dbReference>
<reference evidence="2 3" key="1">
    <citation type="submission" date="2018-08" db="EMBL/GenBank/DDBJ databases">
        <title>Freshwater and sediment microbial communities from various areas in North America, analyzing microbe dynamics in response to fracking.</title>
        <authorList>
            <person name="Lamendella R."/>
        </authorList>
    </citation>
    <scope>NUCLEOTIDE SEQUENCE [LARGE SCALE GENOMIC DNA]</scope>
    <source>
        <strain evidence="2 3">DB-1</strain>
    </source>
</reference>
<proteinExistence type="predicted"/>
<dbReference type="Gene3D" id="3.40.50.300">
    <property type="entry name" value="P-loop containing nucleotide triphosphate hydrolases"/>
    <property type="match status" value="2"/>
</dbReference>